<dbReference type="RefSeq" id="WP_264364037.1">
    <property type="nucleotide sequence ID" value="NZ_CP119048.1"/>
</dbReference>
<dbReference type="EMBL" id="JAWPBU010000058">
    <property type="protein sequence ID" value="MDW2761811.1"/>
    <property type="molecule type" value="Genomic_DNA"/>
</dbReference>
<evidence type="ECO:0000313" key="1">
    <source>
        <dbReference type="EMBL" id="MDW2761811.1"/>
    </source>
</evidence>
<organism evidence="1 2">
    <name type="scientific">Citrobacter freundii</name>
    <dbReference type="NCBI Taxonomy" id="546"/>
    <lineage>
        <taxon>Bacteria</taxon>
        <taxon>Pseudomonadati</taxon>
        <taxon>Pseudomonadota</taxon>
        <taxon>Gammaproteobacteria</taxon>
        <taxon>Enterobacterales</taxon>
        <taxon>Enterobacteriaceae</taxon>
        <taxon>Citrobacter</taxon>
        <taxon>Citrobacter freundii complex</taxon>
    </lineage>
</organism>
<comment type="caution">
    <text evidence="1">The sequence shown here is derived from an EMBL/GenBank/DDBJ whole genome shotgun (WGS) entry which is preliminary data.</text>
</comment>
<accession>A0AAP5Y009</accession>
<name>A0AAP5Y009_CITFR</name>
<dbReference type="AlphaFoldDB" id="A0AAP5Y009"/>
<evidence type="ECO:0000313" key="2">
    <source>
        <dbReference type="Proteomes" id="UP001278087"/>
    </source>
</evidence>
<protein>
    <recommendedName>
        <fullName evidence="3">Lipoprotein</fullName>
    </recommendedName>
</protein>
<sequence>MRKFLSILAVGLIIVGCTPSEKDFVEMGESLVKDTLKDPDSAKFESFFRDFGENTGYVCGYVNAKNSYGAYTGKKPYYVRIEVKDGKVGNHGPVIIINDQDQKKIDSYNSVCQKG</sequence>
<proteinExistence type="predicted"/>
<evidence type="ECO:0008006" key="3">
    <source>
        <dbReference type="Google" id="ProtNLM"/>
    </source>
</evidence>
<dbReference type="Proteomes" id="UP001278087">
    <property type="component" value="Unassembled WGS sequence"/>
</dbReference>
<gene>
    <name evidence="1" type="ORF">RYZ67_25575</name>
</gene>
<dbReference type="PROSITE" id="PS51257">
    <property type="entry name" value="PROKAR_LIPOPROTEIN"/>
    <property type="match status" value="1"/>
</dbReference>
<reference evidence="1" key="1">
    <citation type="submission" date="2023-10" db="EMBL/GenBank/DDBJ databases">
        <title>Fecal carriage and genetic characteristics of carbapenem-resistant Enterobacterales among healthy adults from four provinces of China.</title>
        <authorList>
            <person name="Li Y."/>
            <person name="Zhang R."/>
        </authorList>
    </citation>
    <scope>NUCLEOTIDE SEQUENCE</scope>
    <source>
        <strain evidence="1">HN-136</strain>
    </source>
</reference>